<organism evidence="2 3">
    <name type="scientific">Mariprofundus ferrinatatus</name>
    <dbReference type="NCBI Taxonomy" id="1921087"/>
    <lineage>
        <taxon>Bacteria</taxon>
        <taxon>Pseudomonadati</taxon>
        <taxon>Pseudomonadota</taxon>
        <taxon>Candidatius Mariprofundia</taxon>
        <taxon>Mariprofundales</taxon>
        <taxon>Mariprofundaceae</taxon>
        <taxon>Mariprofundus</taxon>
    </lineage>
</organism>
<dbReference type="Proteomes" id="UP000231637">
    <property type="component" value="Chromosome"/>
</dbReference>
<keyword evidence="1" id="KW-0812">Transmembrane</keyword>
<dbReference type="KEGG" id="mfn:Ga0123462_0848"/>
<feature type="transmembrane region" description="Helical" evidence="1">
    <location>
        <begin position="143"/>
        <end position="169"/>
    </location>
</feature>
<reference evidence="2 3" key="1">
    <citation type="submission" date="2016-12" db="EMBL/GenBank/DDBJ databases">
        <title>Isolation and genomic insights into novel planktonic Zetaproteobacteria from stratified waters of the Chesapeake Bay.</title>
        <authorList>
            <person name="McAllister S.M."/>
            <person name="Kato S."/>
            <person name="Chan C.S."/>
            <person name="Chiu B.K."/>
            <person name="Field E.K."/>
        </authorList>
    </citation>
    <scope>NUCLEOTIDE SEQUENCE [LARGE SCALE GENOMIC DNA]</scope>
    <source>
        <strain evidence="2 3">CP-8</strain>
    </source>
</reference>
<evidence type="ECO:0000313" key="2">
    <source>
        <dbReference type="EMBL" id="ATX81717.1"/>
    </source>
</evidence>
<gene>
    <name evidence="2" type="ORF">Ga0123462_0848</name>
</gene>
<dbReference type="RefSeq" id="WP_157821264.1">
    <property type="nucleotide sequence ID" value="NZ_CP018800.1"/>
</dbReference>
<proteinExistence type="predicted"/>
<accession>A0A2K8L364</accession>
<keyword evidence="1" id="KW-1133">Transmembrane helix</keyword>
<name>A0A2K8L364_9PROT</name>
<dbReference type="EMBL" id="CP018800">
    <property type="protein sequence ID" value="ATX81717.1"/>
    <property type="molecule type" value="Genomic_DNA"/>
</dbReference>
<sequence length="299" mass="31946">MSDFFSKARKLYDNASDKVQSELPNLKDKASHSLEFMKDKGKEAFEKAKPVASQARDAISASSKTVGDSLVEWSNQVKESDRYNAVFDKAKIIVAMPKQEIERLFGPSPNDNSTSLDGDETKDVENTIDELKKKDKVGVAGEALAAAGGAAAGAAVAGTFAAAAGATTLLGSTTLAGWVGGTLVVTTPIGWVIGSAAVMGAAGYGIAKLIQSGSEQDQVRKEIINRLTKRLEEQKRNNAQQGVLDELQAVLPIAIGNGLLKQDQADRMVNLIEQGKLDPEMALNRIKTMRVTIEVQEQQ</sequence>
<evidence type="ECO:0000256" key="1">
    <source>
        <dbReference type="SAM" id="Phobius"/>
    </source>
</evidence>
<evidence type="ECO:0000313" key="3">
    <source>
        <dbReference type="Proteomes" id="UP000231637"/>
    </source>
</evidence>
<keyword evidence="1" id="KW-0472">Membrane</keyword>
<dbReference type="AlphaFoldDB" id="A0A2K8L364"/>
<protein>
    <submittedName>
        <fullName evidence="2">Uncharacterized protein</fullName>
    </submittedName>
</protein>
<keyword evidence="3" id="KW-1185">Reference proteome</keyword>